<dbReference type="EMBL" id="MU157890">
    <property type="protein sequence ID" value="KAF9524959.1"/>
    <property type="molecule type" value="Genomic_DNA"/>
</dbReference>
<dbReference type="OrthoDB" id="3543113at2759"/>
<proteinExistence type="predicted"/>
<gene>
    <name evidence="2" type="ORF">CPB83DRAFT_909491</name>
</gene>
<organism evidence="2 3">
    <name type="scientific">Crepidotus variabilis</name>
    <dbReference type="NCBI Taxonomy" id="179855"/>
    <lineage>
        <taxon>Eukaryota</taxon>
        <taxon>Fungi</taxon>
        <taxon>Dikarya</taxon>
        <taxon>Basidiomycota</taxon>
        <taxon>Agaricomycotina</taxon>
        <taxon>Agaricomycetes</taxon>
        <taxon>Agaricomycetidae</taxon>
        <taxon>Agaricales</taxon>
        <taxon>Agaricineae</taxon>
        <taxon>Crepidotaceae</taxon>
        <taxon>Crepidotus</taxon>
    </lineage>
</organism>
<reference evidence="2" key="1">
    <citation type="submission" date="2020-11" db="EMBL/GenBank/DDBJ databases">
        <authorList>
            <consortium name="DOE Joint Genome Institute"/>
            <person name="Ahrendt S."/>
            <person name="Riley R."/>
            <person name="Andreopoulos W."/>
            <person name="Labutti K."/>
            <person name="Pangilinan J."/>
            <person name="Ruiz-Duenas F.J."/>
            <person name="Barrasa J.M."/>
            <person name="Sanchez-Garcia M."/>
            <person name="Camarero S."/>
            <person name="Miyauchi S."/>
            <person name="Serrano A."/>
            <person name="Linde D."/>
            <person name="Babiker R."/>
            <person name="Drula E."/>
            <person name="Ayuso-Fernandez I."/>
            <person name="Pacheco R."/>
            <person name="Padilla G."/>
            <person name="Ferreira P."/>
            <person name="Barriuso J."/>
            <person name="Kellner H."/>
            <person name="Castanera R."/>
            <person name="Alfaro M."/>
            <person name="Ramirez L."/>
            <person name="Pisabarro A.G."/>
            <person name="Kuo A."/>
            <person name="Tritt A."/>
            <person name="Lipzen A."/>
            <person name="He G."/>
            <person name="Yan M."/>
            <person name="Ng V."/>
            <person name="Cullen D."/>
            <person name="Martin F."/>
            <person name="Rosso M.-N."/>
            <person name="Henrissat B."/>
            <person name="Hibbett D."/>
            <person name="Martinez A.T."/>
            <person name="Grigoriev I.V."/>
        </authorList>
    </citation>
    <scope>NUCLEOTIDE SEQUENCE</scope>
    <source>
        <strain evidence="2">CBS 506.95</strain>
    </source>
</reference>
<evidence type="ECO:0000313" key="3">
    <source>
        <dbReference type="Proteomes" id="UP000807306"/>
    </source>
</evidence>
<accession>A0A9P6JLS2</accession>
<dbReference type="Proteomes" id="UP000807306">
    <property type="component" value="Unassembled WGS sequence"/>
</dbReference>
<dbReference type="InterPro" id="IPR032675">
    <property type="entry name" value="LRR_dom_sf"/>
</dbReference>
<evidence type="ECO:0000256" key="1">
    <source>
        <dbReference type="SAM" id="MobiDB-lite"/>
    </source>
</evidence>
<feature type="compositionally biased region" description="Basic and acidic residues" evidence="1">
    <location>
        <begin position="255"/>
        <end position="269"/>
    </location>
</feature>
<sequence length="930" mass="104472">MAKKNKGFKVKQYKEPQEKFLVVVNPWGIFNNFDQADFNHIGAWFEFMLQEKHPGSRLRAIYYQRTHKNIIVELPSEVKDVEPFLGAHHYQSFLVNAPLSTEVAIVYEYRYSTFGDPSDKNFVMGYPMYNNLESIPSTFPVKREYPPSFSAPAPPLDVPYARPIPPEVNERKDARQRMALELAVRAAEPSVASPSTVLAVVSSPHELHGPSRPSKKTVDPRKRPLPTQMPLPQPLGQLSSEVEKGKQRATSPIAENKKIEEEHQAESKPKSLSAVKQDEAENFLDDLFPIIKSDEDVKPDLDEYKMSDALRNAIQMLELPDTQEDIDTKPVVKPEPIEVSISVDTPLMIKPEPVETSLSGTDFDTGPLIEFLTKALRFIDDSEYVPSDALVAAWNALSNGVFEGQGGRHTVKSEPEPEDSFVKQEPSESFNLHIGCSQQSIKREREINAEESGYEPLKRVKIEHQWKDLSESNDRFYRKFSVTEVPSQTQWRRLKSFYASRIRNIVYLPYAFHREVFDLRILRKLCTKCETPSSSPLFPNLLYLEFTRMEDAYPCLDIFLKTNGISVSLQWATSASSHTEMSKHIFPAIATCAPNIFELDLGSVQLAGASESEPLSKVVCGMTQLRGFASGPRKLLPEALRHLALLPDLLKLCLVNNSEDVLKAVGSESRAIFPALQYFTIRDGGDMSAFTSLINRMRPQLYTLAIYFDNLPGPRNVHTALVVLSSRSDGRHSLHEVLLKLTLVDVRTVQGANPQDSNLKESADAHIIEPLRSFPNIVKLDIDIPWNFNLGDTDIEVIAQAWSKLRVLKIGSMLGWGKLSLITPDGLLALLKGCRELEQLSLQFNGGCLPPSIDSIPKDLVNLNIDYLFVGESPVFSTMDIPKFLHRIFPRLNGIGGCWLATHIPDNHPGLAEAWEQVVKGIQDLKAIKG</sequence>
<dbReference type="Gene3D" id="3.80.10.10">
    <property type="entry name" value="Ribonuclease Inhibitor"/>
    <property type="match status" value="1"/>
</dbReference>
<protein>
    <submittedName>
        <fullName evidence="2">Uncharacterized protein</fullName>
    </submittedName>
</protein>
<comment type="caution">
    <text evidence="2">The sequence shown here is derived from an EMBL/GenBank/DDBJ whole genome shotgun (WGS) entry which is preliminary data.</text>
</comment>
<evidence type="ECO:0000313" key="2">
    <source>
        <dbReference type="EMBL" id="KAF9524959.1"/>
    </source>
</evidence>
<feature type="region of interest" description="Disordered" evidence="1">
    <location>
        <begin position="202"/>
        <end position="276"/>
    </location>
</feature>
<name>A0A9P6JLS2_9AGAR</name>
<keyword evidence="3" id="KW-1185">Reference proteome</keyword>
<dbReference type="AlphaFoldDB" id="A0A9P6JLS2"/>
<dbReference type="SUPFAM" id="SSF52047">
    <property type="entry name" value="RNI-like"/>
    <property type="match status" value="1"/>
</dbReference>